<evidence type="ECO:0000313" key="1">
    <source>
        <dbReference type="EMBL" id="SBT36866.1"/>
    </source>
</evidence>
<reference evidence="1" key="1">
    <citation type="submission" date="2016-05" db="EMBL/GenBank/DDBJ databases">
        <authorList>
            <person name="Lavstsen T."/>
            <person name="Jespersen J.S."/>
        </authorList>
    </citation>
    <scope>NUCLEOTIDE SEQUENCE [LARGE SCALE GENOMIC DNA]</scope>
</reference>
<reference evidence="3" key="3">
    <citation type="submission" date="2016-05" db="EMBL/GenBank/DDBJ databases">
        <authorList>
            <person name="Naeem Raeece"/>
        </authorList>
    </citation>
    <scope>NUCLEOTIDE SEQUENCE [LARGE SCALE GENOMIC DNA]</scope>
</reference>
<accession>A0A1A8YYR4</accession>
<keyword evidence="4" id="KW-1185">Reference proteome</keyword>
<proteinExistence type="predicted"/>
<sequence>MPVHHRMRDSRTVRKSGYPLQRLHLPTTRGIQVVTLCFLCTKFSLKYNFSMAQFCILVVEFEQHRQL</sequence>
<evidence type="ECO:0000313" key="4">
    <source>
        <dbReference type="Proteomes" id="UP000078555"/>
    </source>
</evidence>
<dbReference type="Proteomes" id="UP000078555">
    <property type="component" value="Unassembled WGS sequence"/>
</dbReference>
<gene>
    <name evidence="1" type="ORF">POVWA1_034810</name>
    <name evidence="2" type="ORF">POVWA2_033970</name>
</gene>
<organism evidence="1 4">
    <name type="scientific">Plasmodium ovale wallikeri</name>
    <dbReference type="NCBI Taxonomy" id="864142"/>
    <lineage>
        <taxon>Eukaryota</taxon>
        <taxon>Sar</taxon>
        <taxon>Alveolata</taxon>
        <taxon>Apicomplexa</taxon>
        <taxon>Aconoidasida</taxon>
        <taxon>Haemosporida</taxon>
        <taxon>Plasmodiidae</taxon>
        <taxon>Plasmodium</taxon>
        <taxon>Plasmodium (Plasmodium)</taxon>
    </lineage>
</organism>
<name>A0A1A8YYR4_PLAOA</name>
<dbReference type="Proteomes" id="UP000078550">
    <property type="component" value="Unassembled WGS sequence"/>
</dbReference>
<dbReference type="AlphaFoldDB" id="A0A1A8YYR4"/>
<dbReference type="EMBL" id="FLRD01000100">
    <property type="protein sequence ID" value="SBT36866.1"/>
    <property type="molecule type" value="Genomic_DNA"/>
</dbReference>
<evidence type="ECO:0000313" key="2">
    <source>
        <dbReference type="EMBL" id="SBT37526.1"/>
    </source>
</evidence>
<protein>
    <submittedName>
        <fullName evidence="1">Uncharacterized protein</fullName>
    </submittedName>
</protein>
<dbReference type="EMBL" id="FLRE01000129">
    <property type="protein sequence ID" value="SBT37526.1"/>
    <property type="molecule type" value="Genomic_DNA"/>
</dbReference>
<evidence type="ECO:0000313" key="3">
    <source>
        <dbReference type="Proteomes" id="UP000078550"/>
    </source>
</evidence>
<reference evidence="4" key="2">
    <citation type="submission" date="2016-05" db="EMBL/GenBank/DDBJ databases">
        <authorList>
            <person name="Naeem R."/>
        </authorList>
    </citation>
    <scope>NUCLEOTIDE SEQUENCE [LARGE SCALE GENOMIC DNA]</scope>
</reference>